<proteinExistence type="predicted"/>
<protein>
    <submittedName>
        <fullName evidence="2">Uncharacterized protein</fullName>
    </submittedName>
</protein>
<feature type="region of interest" description="Disordered" evidence="1">
    <location>
        <begin position="173"/>
        <end position="198"/>
    </location>
</feature>
<evidence type="ECO:0000313" key="2">
    <source>
        <dbReference type="EMBL" id="KZM18634.1"/>
    </source>
</evidence>
<feature type="compositionally biased region" description="Basic and acidic residues" evidence="1">
    <location>
        <begin position="103"/>
        <end position="116"/>
    </location>
</feature>
<gene>
    <name evidence="2" type="ORF">ST47_g10240</name>
</gene>
<reference evidence="2 3" key="1">
    <citation type="journal article" date="2016" name="Sci. Rep.">
        <title>Draft genome sequencing and secretome analysis of fungal phytopathogen Ascochyta rabiei provides insight into the necrotrophic effector repertoire.</title>
        <authorList>
            <person name="Verma S."/>
            <person name="Gazara R.K."/>
            <person name="Nizam S."/>
            <person name="Parween S."/>
            <person name="Chattopadhyay D."/>
            <person name="Verma P.K."/>
        </authorList>
    </citation>
    <scope>NUCLEOTIDE SEQUENCE [LARGE SCALE GENOMIC DNA]</scope>
    <source>
        <strain evidence="2 3">ArDII</strain>
    </source>
</reference>
<evidence type="ECO:0000256" key="1">
    <source>
        <dbReference type="SAM" id="MobiDB-lite"/>
    </source>
</evidence>
<feature type="region of interest" description="Disordered" evidence="1">
    <location>
        <begin position="100"/>
        <end position="127"/>
    </location>
</feature>
<organism evidence="2 3">
    <name type="scientific">Didymella rabiei</name>
    <name type="common">Chickpea ascochyta blight fungus</name>
    <name type="synonym">Mycosphaerella rabiei</name>
    <dbReference type="NCBI Taxonomy" id="5454"/>
    <lineage>
        <taxon>Eukaryota</taxon>
        <taxon>Fungi</taxon>
        <taxon>Dikarya</taxon>
        <taxon>Ascomycota</taxon>
        <taxon>Pezizomycotina</taxon>
        <taxon>Dothideomycetes</taxon>
        <taxon>Pleosporomycetidae</taxon>
        <taxon>Pleosporales</taxon>
        <taxon>Pleosporineae</taxon>
        <taxon>Didymellaceae</taxon>
        <taxon>Ascochyta</taxon>
    </lineage>
</organism>
<feature type="region of interest" description="Disordered" evidence="1">
    <location>
        <begin position="1"/>
        <end position="62"/>
    </location>
</feature>
<sequence length="727" mass="80831">MERAIRIPFPLPQALHPSDEAPPKSQAGVGLRRFDTSKGVTLGDHDAQLGLDNSSDTMIPRPRTPMLKRVKSNWHGLPSPQTPSYTYDVSSYQSTDVLFDGHCGNKKESPRSPERRGRVRPPGTPDAVVSHFNTPFSPSTSDNAFSFESKEPSVLSQRRLRALPTLIEVDAESALEHSTQSSTRRSSRLKNKMKNQEETNSIFKPTKRVTQAPPISPQEPSQQIFTSAEPATSSFEMAIAHGDELPTLHSTDWQLMYPPGGSSHPSYPWPAADPRLVFEPHYVPLRNGLPDVSYVPGLILPMGWRQVCWSGLHPVVFDPFRQAFKLTPVGPLPLTCEEVHQGGLQNYIPGGKSHPEFGLLPQMSTFSDGSDHEVFNFEGIDWVLPWSHMKGISEIDSGLVSSIIGADMKQPTALVTSVAQPKSHYVEARDCPDHVIDLEDGWRWLKALDPNGTAAFTPTPGKTWSGTGIPMTSRKTKQPIASLMALAMKDKDTDAGNYLVKQDRKRFCSFKSVATPVHIDITLLQDVEFTIMELLCYFPSHYQWRGGGSRLSRSGMGPSDVANVINMVRCLPPASTCKASTVDGYITWRDLQEDGSRIHNEPPDMEATDYTAEHWSSLIWEAQDYPLLAIALGLQELPSGLNAGPITALIKWCRENDRIQVMLSDVPSLLREANIESPIDPSNGFDPDKGFLSLHAEVIKLDRKRVIQEKKDLHSDKERKSRKRKFG</sequence>
<keyword evidence="3" id="KW-1185">Reference proteome</keyword>
<name>A0A162VVQ7_DIDRA</name>
<comment type="caution">
    <text evidence="2">The sequence shown here is derived from an EMBL/GenBank/DDBJ whole genome shotgun (WGS) entry which is preliminary data.</text>
</comment>
<dbReference type="AlphaFoldDB" id="A0A162VVQ7"/>
<accession>A0A162VVQ7</accession>
<dbReference type="STRING" id="5454.A0A162VVQ7"/>
<dbReference type="Proteomes" id="UP000076837">
    <property type="component" value="Unassembled WGS sequence"/>
</dbReference>
<dbReference type="EMBL" id="JYNV01000324">
    <property type="protein sequence ID" value="KZM18634.1"/>
    <property type="molecule type" value="Genomic_DNA"/>
</dbReference>
<evidence type="ECO:0000313" key="3">
    <source>
        <dbReference type="Proteomes" id="UP000076837"/>
    </source>
</evidence>